<dbReference type="InterPro" id="IPR036965">
    <property type="entry name" value="Terpene_synth_N_sf"/>
</dbReference>
<dbReference type="InterPro" id="IPR001906">
    <property type="entry name" value="Terpene_synth_N"/>
</dbReference>
<dbReference type="SUPFAM" id="SSF48239">
    <property type="entry name" value="Terpenoid cyclases/Protein prenyltransferases"/>
    <property type="match status" value="1"/>
</dbReference>
<evidence type="ECO:0000256" key="3">
    <source>
        <dbReference type="ARBA" id="ARBA00022842"/>
    </source>
</evidence>
<dbReference type="SFLD" id="SFLDS00005">
    <property type="entry name" value="Isoprenoid_Synthase_Type_I"/>
    <property type="match status" value="1"/>
</dbReference>
<dbReference type="InterPro" id="IPR008949">
    <property type="entry name" value="Isoprenoid_synthase_dom_sf"/>
</dbReference>
<dbReference type="InterPro" id="IPR050148">
    <property type="entry name" value="Terpene_synthase-like"/>
</dbReference>
<evidence type="ECO:0000259" key="7">
    <source>
        <dbReference type="Pfam" id="PF03936"/>
    </source>
</evidence>
<comment type="cofactor">
    <cofactor evidence="1">
        <name>Mg(2+)</name>
        <dbReference type="ChEBI" id="CHEBI:18420"/>
    </cofactor>
</comment>
<evidence type="ECO:0000313" key="8">
    <source>
        <dbReference type="EMBL" id="KAH7560637.1"/>
    </source>
</evidence>
<reference evidence="8 9" key="1">
    <citation type="submission" date="2021-02" db="EMBL/GenBank/DDBJ databases">
        <title>Plant Genome Project.</title>
        <authorList>
            <person name="Zhang R.-G."/>
        </authorList>
    </citation>
    <scope>NUCLEOTIDE SEQUENCE [LARGE SCALE GENOMIC DNA]</scope>
    <source>
        <tissue evidence="8">Leaves</tissue>
    </source>
</reference>
<organism evidence="8 9">
    <name type="scientific">Xanthoceras sorbifolium</name>
    <dbReference type="NCBI Taxonomy" id="99658"/>
    <lineage>
        <taxon>Eukaryota</taxon>
        <taxon>Viridiplantae</taxon>
        <taxon>Streptophyta</taxon>
        <taxon>Embryophyta</taxon>
        <taxon>Tracheophyta</taxon>
        <taxon>Spermatophyta</taxon>
        <taxon>Magnoliopsida</taxon>
        <taxon>eudicotyledons</taxon>
        <taxon>Gunneridae</taxon>
        <taxon>Pentapetalae</taxon>
        <taxon>rosids</taxon>
        <taxon>malvids</taxon>
        <taxon>Sapindales</taxon>
        <taxon>Sapindaceae</taxon>
        <taxon>Xanthoceroideae</taxon>
        <taxon>Xanthoceras</taxon>
    </lineage>
</organism>
<dbReference type="Gene3D" id="1.10.600.10">
    <property type="entry name" value="Farnesyl Diphosphate Synthase"/>
    <property type="match status" value="1"/>
</dbReference>
<dbReference type="InterPro" id="IPR034741">
    <property type="entry name" value="Terpene_cyclase-like_1_C"/>
</dbReference>
<dbReference type="Gene3D" id="1.50.10.130">
    <property type="entry name" value="Terpene synthase, N-terminal domain"/>
    <property type="match status" value="1"/>
</dbReference>
<dbReference type="SFLD" id="SFLDG01019">
    <property type="entry name" value="Terpene_Cyclase_Like_1_C_Termi"/>
    <property type="match status" value="1"/>
</dbReference>
<keyword evidence="9" id="KW-1185">Reference proteome</keyword>
<evidence type="ECO:0000256" key="2">
    <source>
        <dbReference type="ARBA" id="ARBA00022723"/>
    </source>
</evidence>
<name>A0ABQ8HI04_9ROSI</name>
<sequence>MLAPAFSQHCIYPSSEKFPPKLFCGNRNHNRLSYLTKKSVNGGRIQMCLAAETKQEIVRPLAVFPSNIWKDKYHCFFASTATRLSDFEQTYGSKIEELKDMVKEMLITPLNDPIEKISLINSLCRLGVSYHFETEIEEQLNHMIESQYDNDNDYDLYTTALQFRVFRQHGYKMTSSVFNKFKDNDGKFKEALTNDAKGMLSLYEATQLRVHGEDVLEEALAFTKTHLKSLAYKSSPHLAKQINKALKIPFHKGIPRLEAHHYISLYEEDHESRNDTLLLFAKLDFNRLQLLYQQEIRHVTSWWNDLNIASELSYARDRIIEIYFWIVATNFEPYYSHGRLIFTKFLKLMSVVDDTYDAYGIFEELQCFMDAIERWDTSALTELPEYMKILYSTLLDFFEEVNSEITKEGRSYSFSCSKEMTKGLVRAYHQEAEWLNQNYMPTFDEHLSNGIISAGCFAITAITFMGMGEIAGINAFEWLQNRPRLVRSGVKSATYATSSALDATAAAHLSTLNLIDDDQLLFDQLI</sequence>
<dbReference type="CDD" id="cd00684">
    <property type="entry name" value="Terpene_cyclase_plant_C1"/>
    <property type="match status" value="1"/>
</dbReference>
<dbReference type="PANTHER" id="PTHR31225:SF93">
    <property type="entry name" value="ALPHA-HUMULENE_(-)-(E)-BETA-CARYOPHYLLENE SYNTHASE"/>
    <property type="match status" value="1"/>
</dbReference>
<proteinExistence type="inferred from homology"/>
<evidence type="ECO:0000259" key="6">
    <source>
        <dbReference type="Pfam" id="PF01397"/>
    </source>
</evidence>
<feature type="domain" description="Terpene synthase N-terminal" evidence="6">
    <location>
        <begin position="69"/>
        <end position="246"/>
    </location>
</feature>
<evidence type="ECO:0000256" key="5">
    <source>
        <dbReference type="ARBA" id="ARBA00038405"/>
    </source>
</evidence>
<keyword evidence="3" id="KW-0460">Magnesium</keyword>
<keyword evidence="4" id="KW-0456">Lyase</keyword>
<dbReference type="SUPFAM" id="SSF48576">
    <property type="entry name" value="Terpenoid synthases"/>
    <property type="match status" value="1"/>
</dbReference>
<feature type="domain" description="Terpene synthase metal-binding" evidence="7">
    <location>
        <begin position="304"/>
        <end position="488"/>
    </location>
</feature>
<protein>
    <submittedName>
        <fullName evidence="8">Uncharacterized protein</fullName>
    </submittedName>
</protein>
<keyword evidence="2" id="KW-0479">Metal-binding</keyword>
<dbReference type="PANTHER" id="PTHR31225">
    <property type="entry name" value="OS04G0344100 PROTEIN-RELATED"/>
    <property type="match status" value="1"/>
</dbReference>
<dbReference type="EMBL" id="JAFEMO010000010">
    <property type="protein sequence ID" value="KAH7560637.1"/>
    <property type="molecule type" value="Genomic_DNA"/>
</dbReference>
<dbReference type="Proteomes" id="UP000827721">
    <property type="component" value="Unassembled WGS sequence"/>
</dbReference>
<evidence type="ECO:0000256" key="4">
    <source>
        <dbReference type="ARBA" id="ARBA00023239"/>
    </source>
</evidence>
<dbReference type="InterPro" id="IPR005630">
    <property type="entry name" value="Terpene_synthase_metal-bd"/>
</dbReference>
<evidence type="ECO:0000313" key="9">
    <source>
        <dbReference type="Proteomes" id="UP000827721"/>
    </source>
</evidence>
<dbReference type="InterPro" id="IPR008930">
    <property type="entry name" value="Terpenoid_cyclase/PrenylTrfase"/>
</dbReference>
<accession>A0ABQ8HI04</accession>
<dbReference type="InterPro" id="IPR044814">
    <property type="entry name" value="Terpene_cyclase_plant_C1"/>
</dbReference>
<comment type="similarity">
    <text evidence="5">Belongs to the terpene synthase family. Tpsa subfamily.</text>
</comment>
<gene>
    <name evidence="8" type="ORF">JRO89_XS10G0058400</name>
</gene>
<dbReference type="Pfam" id="PF01397">
    <property type="entry name" value="Terpene_synth"/>
    <property type="match status" value="1"/>
</dbReference>
<comment type="caution">
    <text evidence="8">The sequence shown here is derived from an EMBL/GenBank/DDBJ whole genome shotgun (WGS) entry which is preliminary data.</text>
</comment>
<dbReference type="Pfam" id="PF03936">
    <property type="entry name" value="Terpene_synth_C"/>
    <property type="match status" value="1"/>
</dbReference>
<evidence type="ECO:0000256" key="1">
    <source>
        <dbReference type="ARBA" id="ARBA00001946"/>
    </source>
</evidence>